<comment type="caution">
    <text evidence="2">The sequence shown here is derived from an EMBL/GenBank/DDBJ whole genome shotgun (WGS) entry which is preliminary data.</text>
</comment>
<dbReference type="InterPro" id="IPR052966">
    <property type="entry name" value="Beta-lactamase_Reg"/>
</dbReference>
<keyword evidence="1" id="KW-1133">Transmembrane helix</keyword>
<keyword evidence="1" id="KW-0812">Transmembrane</keyword>
<dbReference type="AlphaFoldDB" id="A0A917CU35"/>
<keyword evidence="1" id="KW-0472">Membrane</keyword>
<keyword evidence="3" id="KW-1185">Reference proteome</keyword>
<dbReference type="PANTHER" id="PTHR38684:SF1">
    <property type="entry name" value="PROTEIN AMPE"/>
    <property type="match status" value="1"/>
</dbReference>
<evidence type="ECO:0000256" key="1">
    <source>
        <dbReference type="SAM" id="Phobius"/>
    </source>
</evidence>
<proteinExistence type="predicted"/>
<dbReference type="EMBL" id="BMFO01000005">
    <property type="protein sequence ID" value="GGF97698.1"/>
    <property type="molecule type" value="Genomic_DNA"/>
</dbReference>
<accession>A0A917CU35</accession>
<dbReference type="GO" id="GO:0046677">
    <property type="term" value="P:response to antibiotic"/>
    <property type="evidence" value="ECO:0007669"/>
    <property type="project" value="TreeGrafter"/>
</dbReference>
<dbReference type="RefSeq" id="WP_188450196.1">
    <property type="nucleotide sequence ID" value="NZ_BMFO01000005.1"/>
</dbReference>
<feature type="transmembrane region" description="Helical" evidence="1">
    <location>
        <begin position="76"/>
        <end position="92"/>
    </location>
</feature>
<reference evidence="2" key="1">
    <citation type="journal article" date="2014" name="Int. J. Syst. Evol. Microbiol.">
        <title>Complete genome sequence of Corynebacterium casei LMG S-19264T (=DSM 44701T), isolated from a smear-ripened cheese.</title>
        <authorList>
            <consortium name="US DOE Joint Genome Institute (JGI-PGF)"/>
            <person name="Walter F."/>
            <person name="Albersmeier A."/>
            <person name="Kalinowski J."/>
            <person name="Ruckert C."/>
        </authorList>
    </citation>
    <scope>NUCLEOTIDE SEQUENCE</scope>
    <source>
        <strain evidence="2">CGMCC 1.12726</strain>
    </source>
</reference>
<dbReference type="GO" id="GO:0005886">
    <property type="term" value="C:plasma membrane"/>
    <property type="evidence" value="ECO:0007669"/>
    <property type="project" value="TreeGrafter"/>
</dbReference>
<reference evidence="2" key="2">
    <citation type="submission" date="2020-09" db="EMBL/GenBank/DDBJ databases">
        <authorList>
            <person name="Sun Q."/>
            <person name="Zhou Y."/>
        </authorList>
    </citation>
    <scope>NUCLEOTIDE SEQUENCE</scope>
    <source>
        <strain evidence="2">CGMCC 1.12726</strain>
    </source>
</reference>
<sequence>MTWTVMAVVAALLIGHAVPQVSRWRDFGWFERWLEFVCQQDAVKSARKGYLGLLLGIALPALVLGLSVFLLSKVSGLFAFLIALAALLYTWGPRDLDLDVNAVLDAADLDAKEQAAKALYEEGQAVSLDGPVAVAAVFENALTRWFAVLFWFLLLGPAGALAYRLLYLLVHHKHEMLLPDAVRDAAGKTLNAVHCPPAHLMAFSMALAANFDKVVQVWREWYANGGLRADYAFLAAAANASVASELADEEADAVDGPSSGPALLELRDAVSLAWRMLLLWLALLAVFVLAGLVN</sequence>
<evidence type="ECO:0000313" key="2">
    <source>
        <dbReference type="EMBL" id="GGF97698.1"/>
    </source>
</evidence>
<feature type="transmembrane region" description="Helical" evidence="1">
    <location>
        <begin position="145"/>
        <end position="166"/>
    </location>
</feature>
<gene>
    <name evidence="2" type="ORF">GCM10010960_19250</name>
</gene>
<organism evidence="2 3">
    <name type="scientific">Arenimonas maotaiensis</name>
    <dbReference type="NCBI Taxonomy" id="1446479"/>
    <lineage>
        <taxon>Bacteria</taxon>
        <taxon>Pseudomonadati</taxon>
        <taxon>Pseudomonadota</taxon>
        <taxon>Gammaproteobacteria</taxon>
        <taxon>Lysobacterales</taxon>
        <taxon>Lysobacteraceae</taxon>
        <taxon>Arenimonas</taxon>
    </lineage>
</organism>
<protein>
    <submittedName>
        <fullName evidence="2">Membrane protein</fullName>
    </submittedName>
</protein>
<dbReference type="Proteomes" id="UP000632858">
    <property type="component" value="Unassembled WGS sequence"/>
</dbReference>
<dbReference type="PANTHER" id="PTHR38684">
    <property type="entry name" value="PROTEIN AMPE"/>
    <property type="match status" value="1"/>
</dbReference>
<feature type="transmembrane region" description="Helical" evidence="1">
    <location>
        <begin position="50"/>
        <end position="71"/>
    </location>
</feature>
<evidence type="ECO:0000313" key="3">
    <source>
        <dbReference type="Proteomes" id="UP000632858"/>
    </source>
</evidence>
<feature type="transmembrane region" description="Helical" evidence="1">
    <location>
        <begin position="272"/>
        <end position="293"/>
    </location>
</feature>
<name>A0A917CU35_9GAMM</name>